<evidence type="ECO:0000313" key="2">
    <source>
        <dbReference type="EMBL" id="EJK50563.1"/>
    </source>
</evidence>
<keyword evidence="3" id="KW-1185">Reference proteome</keyword>
<accession>K0RA93</accession>
<proteinExistence type="predicted"/>
<dbReference type="Pfam" id="PF03737">
    <property type="entry name" value="RraA-like"/>
    <property type="match status" value="1"/>
</dbReference>
<protein>
    <recommendedName>
        <fullName evidence="4">Dimethylmenaquinone methyltransferase</fullName>
    </recommendedName>
</protein>
<evidence type="ECO:0008006" key="4">
    <source>
        <dbReference type="Google" id="ProtNLM"/>
    </source>
</evidence>
<dbReference type="PANTHER" id="PTHR33254:SF4">
    <property type="entry name" value="4-HYDROXY-4-METHYL-2-OXOGLUTARATE ALDOLASE 3-RELATED"/>
    <property type="match status" value="1"/>
</dbReference>
<gene>
    <name evidence="2" type="ORF">THAOC_30414</name>
</gene>
<dbReference type="AlphaFoldDB" id="K0RA93"/>
<dbReference type="SUPFAM" id="SSF89562">
    <property type="entry name" value="RraA-like"/>
    <property type="match status" value="1"/>
</dbReference>
<keyword evidence="1" id="KW-0479">Metal-binding</keyword>
<keyword evidence="1" id="KW-0460">Magnesium</keyword>
<feature type="binding site" evidence="1">
    <location>
        <position position="138"/>
    </location>
    <ligand>
        <name>substrate</name>
    </ligand>
</feature>
<comment type="cofactor">
    <cofactor evidence="1">
        <name>Mg(2+)</name>
        <dbReference type="ChEBI" id="CHEBI:18420"/>
    </cofactor>
</comment>
<comment type="caution">
    <text evidence="2">The sequence shown here is derived from an EMBL/GenBank/DDBJ whole genome shotgun (WGS) entry which is preliminary data.</text>
</comment>
<evidence type="ECO:0000256" key="1">
    <source>
        <dbReference type="PIRSR" id="PIRSR605493-1"/>
    </source>
</evidence>
<organism evidence="2 3">
    <name type="scientific">Thalassiosira oceanica</name>
    <name type="common">Marine diatom</name>
    <dbReference type="NCBI Taxonomy" id="159749"/>
    <lineage>
        <taxon>Eukaryota</taxon>
        <taxon>Sar</taxon>
        <taxon>Stramenopiles</taxon>
        <taxon>Ochrophyta</taxon>
        <taxon>Bacillariophyta</taxon>
        <taxon>Coscinodiscophyceae</taxon>
        <taxon>Thalassiosirophycidae</taxon>
        <taxon>Thalassiosirales</taxon>
        <taxon>Thalassiosiraceae</taxon>
        <taxon>Thalassiosira</taxon>
    </lineage>
</organism>
<reference evidence="2 3" key="1">
    <citation type="journal article" date="2012" name="Genome Biol.">
        <title>Genome and low-iron response of an oceanic diatom adapted to chronic iron limitation.</title>
        <authorList>
            <person name="Lommer M."/>
            <person name="Specht M."/>
            <person name="Roy A.S."/>
            <person name="Kraemer L."/>
            <person name="Andreson R."/>
            <person name="Gutowska M.A."/>
            <person name="Wolf J."/>
            <person name="Bergner S.V."/>
            <person name="Schilhabel M.B."/>
            <person name="Klostermeier U.C."/>
            <person name="Beiko R.G."/>
            <person name="Rosenstiel P."/>
            <person name="Hippler M."/>
            <person name="Laroche J."/>
        </authorList>
    </citation>
    <scope>NUCLEOTIDE SEQUENCE [LARGE SCALE GENOMIC DNA]</scope>
    <source>
        <strain evidence="2 3">CCMP1005</strain>
    </source>
</reference>
<dbReference type="InterPro" id="IPR036704">
    <property type="entry name" value="RraA/RraA-like_sf"/>
</dbReference>
<dbReference type="InterPro" id="IPR005493">
    <property type="entry name" value="RraA/RraA-like"/>
</dbReference>
<dbReference type="OrthoDB" id="1476984at2759"/>
<name>K0RA93_THAOC</name>
<dbReference type="CDD" id="cd16841">
    <property type="entry name" value="RraA_family"/>
    <property type="match status" value="1"/>
</dbReference>
<dbReference type="OMA" id="MMASAIH"/>
<sequence>MPGGLTRPLMARRGGAVNTLIERLRTLSSGPLCDADKQLVASRNDGEGDAYECLRVMCSDTMKLRTSKHDKMIGIARTVQIPKADDFLSVLAALVETGPGDVLVVNGSGSRLAVAGSLFTTELARRGVTGLVVDGPVRDLDGLACPTYSTRINPYAGTVQHPGDAIDSSSVRVGGVIVRPGDILFGDADGVLVGSPGTFQTCLESAANIAAVETRLLEGMKQGVPLTMMTNFDEHLELRRKGELSALQFNENLHTIDFRNLEAIDYK</sequence>
<dbReference type="PANTHER" id="PTHR33254">
    <property type="entry name" value="4-HYDROXY-4-METHYL-2-OXOGLUTARATE ALDOLASE 3-RELATED"/>
    <property type="match status" value="1"/>
</dbReference>
<feature type="binding site" evidence="1">
    <location>
        <position position="139"/>
    </location>
    <ligand>
        <name>Mg(2+)</name>
        <dbReference type="ChEBI" id="CHEBI:18420"/>
    </ligand>
</feature>
<evidence type="ECO:0000313" key="3">
    <source>
        <dbReference type="Proteomes" id="UP000266841"/>
    </source>
</evidence>
<dbReference type="GO" id="GO:0046872">
    <property type="term" value="F:metal ion binding"/>
    <property type="evidence" value="ECO:0007669"/>
    <property type="project" value="UniProtKB-KW"/>
</dbReference>
<dbReference type="Proteomes" id="UP000266841">
    <property type="component" value="Unassembled WGS sequence"/>
</dbReference>
<dbReference type="Gene3D" id="3.50.30.40">
    <property type="entry name" value="Ribonuclease E inhibitor RraA/RraA-like"/>
    <property type="match status" value="1"/>
</dbReference>
<dbReference type="EMBL" id="AGNL01043443">
    <property type="protein sequence ID" value="EJK50563.1"/>
    <property type="molecule type" value="Genomic_DNA"/>
</dbReference>